<keyword evidence="1" id="KW-0175">Coiled coil</keyword>
<evidence type="ECO:0000259" key="2">
    <source>
        <dbReference type="Pfam" id="PF25534"/>
    </source>
</evidence>
<evidence type="ECO:0000313" key="4">
    <source>
        <dbReference type="Proteomes" id="UP000724874"/>
    </source>
</evidence>
<feature type="domain" description="DUF7918" evidence="2">
    <location>
        <begin position="13"/>
        <end position="211"/>
    </location>
</feature>
<keyword evidence="4" id="KW-1185">Reference proteome</keyword>
<reference evidence="3" key="1">
    <citation type="submission" date="2020-11" db="EMBL/GenBank/DDBJ databases">
        <authorList>
            <consortium name="DOE Joint Genome Institute"/>
            <person name="Ahrendt S."/>
            <person name="Riley R."/>
            <person name="Andreopoulos W."/>
            <person name="LaButti K."/>
            <person name="Pangilinan J."/>
            <person name="Ruiz-duenas F.J."/>
            <person name="Barrasa J.M."/>
            <person name="Sanchez-Garcia M."/>
            <person name="Camarero S."/>
            <person name="Miyauchi S."/>
            <person name="Serrano A."/>
            <person name="Linde D."/>
            <person name="Babiker R."/>
            <person name="Drula E."/>
            <person name="Ayuso-Fernandez I."/>
            <person name="Pacheco R."/>
            <person name="Padilla G."/>
            <person name="Ferreira P."/>
            <person name="Barriuso J."/>
            <person name="Kellner H."/>
            <person name="Castanera R."/>
            <person name="Alfaro M."/>
            <person name="Ramirez L."/>
            <person name="Pisabarro A.G."/>
            <person name="Kuo A."/>
            <person name="Tritt A."/>
            <person name="Lipzen A."/>
            <person name="He G."/>
            <person name="Yan M."/>
            <person name="Ng V."/>
            <person name="Cullen D."/>
            <person name="Martin F."/>
            <person name="Rosso M.-N."/>
            <person name="Henrissat B."/>
            <person name="Hibbett D."/>
            <person name="Martinez A.T."/>
            <person name="Grigoriev I.V."/>
        </authorList>
    </citation>
    <scope>NUCLEOTIDE SEQUENCE</scope>
    <source>
        <strain evidence="3">AH 44721</strain>
    </source>
</reference>
<protein>
    <recommendedName>
        <fullName evidence="2">DUF7918 domain-containing protein</fullName>
    </recommendedName>
</protein>
<dbReference type="EMBL" id="JADNYJ010000006">
    <property type="protein sequence ID" value="KAF8910592.1"/>
    <property type="molecule type" value="Genomic_DNA"/>
</dbReference>
<dbReference type="Proteomes" id="UP000724874">
    <property type="component" value="Unassembled WGS sequence"/>
</dbReference>
<evidence type="ECO:0000256" key="1">
    <source>
        <dbReference type="SAM" id="Coils"/>
    </source>
</evidence>
<gene>
    <name evidence="3" type="ORF">CPB84DRAFT_1842585</name>
</gene>
<accession>A0A9P5TU14</accession>
<feature type="coiled-coil region" evidence="1">
    <location>
        <begin position="237"/>
        <end position="264"/>
    </location>
</feature>
<dbReference type="InterPro" id="IPR057678">
    <property type="entry name" value="DUF7918"/>
</dbReference>
<dbReference type="PANTHER" id="PTHR36223">
    <property type="entry name" value="BETA-LACTAMASE-TYPE TRANSPEPTIDASE FOLD DOMAIN CONTAINING PROTEIN"/>
    <property type="match status" value="1"/>
</dbReference>
<dbReference type="AlphaFoldDB" id="A0A9P5TU14"/>
<name>A0A9P5TU14_GYMJU</name>
<proteinExistence type="predicted"/>
<dbReference type="Pfam" id="PF25534">
    <property type="entry name" value="DUF7918"/>
    <property type="match status" value="1"/>
</dbReference>
<comment type="caution">
    <text evidence="3">The sequence shown here is derived from an EMBL/GenBank/DDBJ whole genome shotgun (WGS) entry which is preliminary data.</text>
</comment>
<dbReference type="PANTHER" id="PTHR36223:SF1">
    <property type="entry name" value="TRANSCRIPTION ELONGATION FACTOR EAF N-TERMINAL DOMAIN-CONTAINING PROTEIN"/>
    <property type="match status" value="1"/>
</dbReference>
<evidence type="ECO:0000313" key="3">
    <source>
        <dbReference type="EMBL" id="KAF8910592.1"/>
    </source>
</evidence>
<organism evidence="3 4">
    <name type="scientific">Gymnopilus junonius</name>
    <name type="common">Spectacular rustgill mushroom</name>
    <name type="synonym">Gymnopilus spectabilis subsp. junonius</name>
    <dbReference type="NCBI Taxonomy" id="109634"/>
    <lineage>
        <taxon>Eukaryota</taxon>
        <taxon>Fungi</taxon>
        <taxon>Dikarya</taxon>
        <taxon>Basidiomycota</taxon>
        <taxon>Agaricomycotina</taxon>
        <taxon>Agaricomycetes</taxon>
        <taxon>Agaricomycetidae</taxon>
        <taxon>Agaricales</taxon>
        <taxon>Agaricineae</taxon>
        <taxon>Hymenogastraceae</taxon>
        <taxon>Gymnopilus</taxon>
    </lineage>
</organism>
<sequence>MQTTCLSFKDHKIWVTVDGKEVEHYDVTCNEEIKEISCWIPSENDKPFSVCTQSTSDAEAYDYPFDVYLDGRLCLRKLFRRENWGKVRTLSYSTISSTGVRDFKFGSLKTTDDDVYLEENNSQNIGEIKIDVFQAVVLSKEPESINPPLLPIPEPEKIHERSKKALDHPNNKRAKGRTFRFIKFEPRSKLATFVFKYRPLAVLQANGIAPREPTPVKEETDSFVIVYNEDNDGDNQENALLQQLSSFQDQVEKLRKEILAVRRSKKANKRPRKIVKAEAKSHFVPGEIIDLT</sequence>
<dbReference type="OrthoDB" id="3364132at2759"/>